<dbReference type="AlphaFoldDB" id="A0A914D057"/>
<feature type="compositionally biased region" description="Polar residues" evidence="2">
    <location>
        <begin position="14"/>
        <end position="40"/>
    </location>
</feature>
<dbReference type="GO" id="GO:0007141">
    <property type="term" value="P:male meiosis I"/>
    <property type="evidence" value="ECO:0007669"/>
    <property type="project" value="TreeGrafter"/>
</dbReference>
<evidence type="ECO:0000313" key="4">
    <source>
        <dbReference type="WBParaSite" id="ACRNAN_scaffold1698.g9530.t1"/>
    </source>
</evidence>
<dbReference type="PANTHER" id="PTHR33861">
    <property type="entry name" value="PROTEIN CBG18333"/>
    <property type="match status" value="1"/>
</dbReference>
<feature type="compositionally biased region" description="Basic and acidic residues" evidence="2">
    <location>
        <begin position="1"/>
        <end position="12"/>
    </location>
</feature>
<keyword evidence="3" id="KW-1185">Reference proteome</keyword>
<protein>
    <submittedName>
        <fullName evidence="4">Uncharacterized protein</fullName>
    </submittedName>
</protein>
<evidence type="ECO:0000313" key="3">
    <source>
        <dbReference type="Proteomes" id="UP000887540"/>
    </source>
</evidence>
<feature type="compositionally biased region" description="Low complexity" evidence="2">
    <location>
        <begin position="214"/>
        <end position="225"/>
    </location>
</feature>
<dbReference type="WBParaSite" id="ACRNAN_scaffold1698.g9530.t1">
    <property type="protein sequence ID" value="ACRNAN_scaffold1698.g9530.t1"/>
    <property type="gene ID" value="ACRNAN_scaffold1698.g9530"/>
</dbReference>
<sequence length="496" mass="55889">MTSSSSDERADSVRSGSDSLISPLQQSSPTRNPWSNSDGNGVNADSFFRSLHQPTSTSSHWDSSSSHNTADYSLFQELLNINVDDTSSTNHPIYHNNHHNQLSNGIIGSKDAPSAFSAYRGSNRMPNSQMEFYQNGSNNSSNNYMQQYYSAYMNMEEQPKSRTALYNRSVSNPNSWDSYTSQGFDYGQSHTNGFRPIVGQHGDMTSTNVGESHLPSSTSPLTQLPLSPPSIRPRKSSTCDEAELNWYHQHLELQQSIYEHVYNMIMAGQMPNQNFNGNSHQNVPQNAGVHAQNRLSNVQKRNPASIELHLKLEQCTEQYRQLEKERKKTEAELARHNLGKKISSANNLPIPRLPPAPSRIDRLVVDFFREHARVVTLLGKMEQLRGGPLPEEVHSVMRNLLDAIRWLQQCRLSERTAILQQLRGEAGVYNEEKESSTLAAALSAVNRTVMRARSANWCSLIWTIGVESETQQRQIDQILASNYDAEPPEIKFRPIV</sequence>
<keyword evidence="1" id="KW-0175">Coiled coil</keyword>
<dbReference type="PANTHER" id="PTHR33861:SF5">
    <property type="entry name" value="GAMMA-TUBULIN COMPLEX COMPONENT"/>
    <property type="match status" value="1"/>
</dbReference>
<feature type="region of interest" description="Disordered" evidence="2">
    <location>
        <begin position="200"/>
        <end position="236"/>
    </location>
</feature>
<dbReference type="GO" id="GO:0007144">
    <property type="term" value="P:female meiosis I"/>
    <property type="evidence" value="ECO:0007669"/>
    <property type="project" value="TreeGrafter"/>
</dbReference>
<dbReference type="InterPro" id="IPR027963">
    <property type="entry name" value="MEIOC"/>
</dbReference>
<feature type="region of interest" description="Disordered" evidence="2">
    <location>
        <begin position="90"/>
        <end position="109"/>
    </location>
</feature>
<evidence type="ECO:0000256" key="1">
    <source>
        <dbReference type="SAM" id="Coils"/>
    </source>
</evidence>
<reference evidence="4" key="1">
    <citation type="submission" date="2022-11" db="UniProtKB">
        <authorList>
            <consortium name="WormBaseParasite"/>
        </authorList>
    </citation>
    <scope>IDENTIFICATION</scope>
</reference>
<dbReference type="Proteomes" id="UP000887540">
    <property type="component" value="Unplaced"/>
</dbReference>
<proteinExistence type="predicted"/>
<accession>A0A914D057</accession>
<feature type="region of interest" description="Disordered" evidence="2">
    <location>
        <begin position="1"/>
        <end position="47"/>
    </location>
</feature>
<dbReference type="GO" id="GO:0005634">
    <property type="term" value="C:nucleus"/>
    <property type="evidence" value="ECO:0007669"/>
    <property type="project" value="TreeGrafter"/>
</dbReference>
<dbReference type="GO" id="GO:0048255">
    <property type="term" value="P:mRNA stabilization"/>
    <property type="evidence" value="ECO:0007669"/>
    <property type="project" value="TreeGrafter"/>
</dbReference>
<feature type="coiled-coil region" evidence="1">
    <location>
        <begin position="305"/>
        <end position="339"/>
    </location>
</feature>
<evidence type="ECO:0000256" key="2">
    <source>
        <dbReference type="SAM" id="MobiDB-lite"/>
    </source>
</evidence>
<name>A0A914D057_9BILA</name>
<dbReference type="Pfam" id="PF15189">
    <property type="entry name" value="MEIOC"/>
    <property type="match status" value="1"/>
</dbReference>
<dbReference type="GO" id="GO:0005737">
    <property type="term" value="C:cytoplasm"/>
    <property type="evidence" value="ECO:0007669"/>
    <property type="project" value="TreeGrafter"/>
</dbReference>
<organism evidence="3 4">
    <name type="scientific">Acrobeloides nanus</name>
    <dbReference type="NCBI Taxonomy" id="290746"/>
    <lineage>
        <taxon>Eukaryota</taxon>
        <taxon>Metazoa</taxon>
        <taxon>Ecdysozoa</taxon>
        <taxon>Nematoda</taxon>
        <taxon>Chromadorea</taxon>
        <taxon>Rhabditida</taxon>
        <taxon>Tylenchina</taxon>
        <taxon>Cephalobomorpha</taxon>
        <taxon>Cephaloboidea</taxon>
        <taxon>Cephalobidae</taxon>
        <taxon>Acrobeloides</taxon>
    </lineage>
</organism>